<name>A0A1U7VH22_NICSY</name>
<evidence type="ECO:0000256" key="4">
    <source>
        <dbReference type="SAM" id="MobiDB-lite"/>
    </source>
</evidence>
<dbReference type="PANTHER" id="PTHR31973">
    <property type="entry name" value="POLYPROTEIN, PUTATIVE-RELATED"/>
    <property type="match status" value="1"/>
</dbReference>
<evidence type="ECO:0000256" key="3">
    <source>
        <dbReference type="ARBA" id="ARBA00023172"/>
    </source>
</evidence>
<dbReference type="STRING" id="4096.A0A1U7VH22"/>
<feature type="domain" description="MULE transposase" evidence="5">
    <location>
        <begin position="93"/>
        <end position="157"/>
    </location>
</feature>
<keyword evidence="3" id="KW-0233">DNA recombination</keyword>
<evidence type="ECO:0000256" key="2">
    <source>
        <dbReference type="ARBA" id="ARBA00023125"/>
    </source>
</evidence>
<reference evidence="6" key="1">
    <citation type="journal article" date="2013" name="Genome Biol.">
        <title>Reference genomes and transcriptomes of Nicotiana sylvestris and Nicotiana tomentosiformis.</title>
        <authorList>
            <person name="Sierro N."/>
            <person name="Battey J.N."/>
            <person name="Ouadi S."/>
            <person name="Bovet L."/>
            <person name="Goepfert S."/>
            <person name="Bakaher N."/>
            <person name="Peitsch M.C."/>
            <person name="Ivanov N.V."/>
        </authorList>
    </citation>
    <scope>NUCLEOTIDE SEQUENCE [LARGE SCALE GENOMIC DNA]</scope>
</reference>
<dbReference type="InterPro" id="IPR001207">
    <property type="entry name" value="Transposase_mutator"/>
</dbReference>
<dbReference type="GO" id="GO:0003677">
    <property type="term" value="F:DNA binding"/>
    <property type="evidence" value="ECO:0007669"/>
    <property type="project" value="UniProtKB-KW"/>
</dbReference>
<reference evidence="7" key="2">
    <citation type="submission" date="2025-08" db="UniProtKB">
        <authorList>
            <consortium name="RefSeq"/>
        </authorList>
    </citation>
    <scope>IDENTIFICATION</scope>
    <source>
        <tissue evidence="7">Leaf</tissue>
    </source>
</reference>
<organism evidence="6 7">
    <name type="scientific">Nicotiana sylvestris</name>
    <name type="common">Wood tobacco</name>
    <name type="synonym">South American tobacco</name>
    <dbReference type="NCBI Taxonomy" id="4096"/>
    <lineage>
        <taxon>Eukaryota</taxon>
        <taxon>Viridiplantae</taxon>
        <taxon>Streptophyta</taxon>
        <taxon>Embryophyta</taxon>
        <taxon>Tracheophyta</taxon>
        <taxon>Spermatophyta</taxon>
        <taxon>Magnoliopsida</taxon>
        <taxon>eudicotyledons</taxon>
        <taxon>Gunneridae</taxon>
        <taxon>Pentapetalae</taxon>
        <taxon>asterids</taxon>
        <taxon>lamiids</taxon>
        <taxon>Solanales</taxon>
        <taxon>Solanaceae</taxon>
        <taxon>Nicotianoideae</taxon>
        <taxon>Nicotianeae</taxon>
        <taxon>Nicotiana</taxon>
    </lineage>
</organism>
<protein>
    <submittedName>
        <fullName evidence="7">Uncharacterized protein LOC104213347</fullName>
    </submittedName>
</protein>
<keyword evidence="1" id="KW-0815">Transposition</keyword>
<dbReference type="InterPro" id="IPR018289">
    <property type="entry name" value="MULE_transposase_dom"/>
</dbReference>
<keyword evidence="2" id="KW-0238">DNA-binding</keyword>
<dbReference type="GO" id="GO:0006313">
    <property type="term" value="P:DNA transposition"/>
    <property type="evidence" value="ECO:0007669"/>
    <property type="project" value="InterPro"/>
</dbReference>
<dbReference type="RefSeq" id="XP_009761145.1">
    <property type="nucleotide sequence ID" value="XM_009762843.1"/>
</dbReference>
<dbReference type="Pfam" id="PF10551">
    <property type="entry name" value="MULE"/>
    <property type="match status" value="1"/>
</dbReference>
<dbReference type="PANTHER" id="PTHR31973:SF189">
    <property type="entry name" value="TRANSPOSASE, MUDR, PLANT, MULE TRANSPOSASE DOMAIN PROTEIN-RELATED"/>
    <property type="match status" value="1"/>
</dbReference>
<evidence type="ECO:0000313" key="7">
    <source>
        <dbReference type="RefSeq" id="XP_009761145.1"/>
    </source>
</evidence>
<keyword evidence="6" id="KW-1185">Reference proteome</keyword>
<feature type="region of interest" description="Disordered" evidence="4">
    <location>
        <begin position="423"/>
        <end position="473"/>
    </location>
</feature>
<evidence type="ECO:0000256" key="1">
    <source>
        <dbReference type="ARBA" id="ARBA00022578"/>
    </source>
</evidence>
<evidence type="ECO:0000259" key="5">
    <source>
        <dbReference type="Pfam" id="PF10551"/>
    </source>
</evidence>
<dbReference type="GO" id="GO:0004803">
    <property type="term" value="F:transposase activity"/>
    <property type="evidence" value="ECO:0007669"/>
    <property type="project" value="InterPro"/>
</dbReference>
<sequence length="473" mass="54692">MADLKRIFELNVSHGKCKRAKRMVLETLEGSFTDEYNKLEAYAIALRESNPGSDIVINLSKNTLAEGKRRFLRMYICFQAMKMGFSLGFRPYIGVDVVDKETKATWIWFMELLKNSLNLKDGEGITFMSDMQKGLTEVVRTVLPKAHHRFCVKHIEANWCKSFNIGEHKKPLWWCAWYTYEEEFKDQLKKLGELKKEAVEWILDSRFKPIIKMLEDIRLKVMNMIRVHEDEVKTWAIDFNPKSMQLYNEYIQIGQCCKVNANGDNEAWGLSGIPCPHDIATMLHKNIDPLTGMHWWFSKEAYLLTYKNKLQPVPGGKFWKIEPSQTMEPLDFVKMAGKPKVKRDREKNEAIKRQGGWSLSRKGRVITCARRVGQSSKNVDANIPELGNDEDVVVRPMPISEIMTRLQKRQKIAIPTGTRSINFTGDTHGVSEPKDLPYTPPSLTWKGQFATTGNQLEKQRQQRIGKLQERKGK</sequence>
<proteinExistence type="predicted"/>
<dbReference type="Proteomes" id="UP000189701">
    <property type="component" value="Unplaced"/>
</dbReference>
<dbReference type="PROSITE" id="PS01007">
    <property type="entry name" value="TRANSPOSASE_MUTATOR"/>
    <property type="match status" value="1"/>
</dbReference>
<gene>
    <name evidence="7" type="primary">LOC104213347</name>
</gene>
<dbReference type="AlphaFoldDB" id="A0A1U7VH22"/>
<evidence type="ECO:0000313" key="6">
    <source>
        <dbReference type="Proteomes" id="UP000189701"/>
    </source>
</evidence>
<accession>A0A1U7VH22</accession>